<keyword evidence="2" id="KW-0614">Plasmid</keyword>
<feature type="transmembrane region" description="Helical" evidence="1">
    <location>
        <begin position="100"/>
        <end position="123"/>
    </location>
</feature>
<keyword evidence="1" id="KW-0812">Transmembrane</keyword>
<accession>F7XI74</accession>
<organism evidence="2 3">
    <name type="scientific">Sinorhizobium meliloti (strain SM11)</name>
    <dbReference type="NCBI Taxonomy" id="707241"/>
    <lineage>
        <taxon>Bacteria</taxon>
        <taxon>Pseudomonadati</taxon>
        <taxon>Pseudomonadota</taxon>
        <taxon>Alphaproteobacteria</taxon>
        <taxon>Hyphomicrobiales</taxon>
        <taxon>Rhizobiaceae</taxon>
        <taxon>Sinorhizobium/Ensifer group</taxon>
        <taxon>Sinorhizobium</taxon>
    </lineage>
</organism>
<dbReference type="AlphaFoldDB" id="F7XI74"/>
<evidence type="ECO:0000313" key="3">
    <source>
        <dbReference type="Proteomes" id="UP000009045"/>
    </source>
</evidence>
<dbReference type="EMBL" id="CP001832">
    <property type="protein sequence ID" value="AEH84188.1"/>
    <property type="molecule type" value="Genomic_DNA"/>
</dbReference>
<dbReference type="Pfam" id="PF06210">
    <property type="entry name" value="DUF1003"/>
    <property type="match status" value="1"/>
</dbReference>
<proteinExistence type="predicted"/>
<protein>
    <recommendedName>
        <fullName evidence="4">DUF1003 domain-containing protein</fullName>
    </recommendedName>
</protein>
<dbReference type="InterPro" id="IPR010406">
    <property type="entry name" value="DUF1003"/>
</dbReference>
<geneLocation type="plasmid" evidence="2 3">
    <name>pSmeSM11d</name>
</geneLocation>
<keyword evidence="1" id="KW-1133">Transmembrane helix</keyword>
<dbReference type="HOGENOM" id="CLU_103350_1_0_5"/>
<dbReference type="KEGG" id="smx:SM11_pD1356"/>
<evidence type="ECO:0008006" key="4">
    <source>
        <dbReference type="Google" id="ProtNLM"/>
    </source>
</evidence>
<reference evidence="2 3" key="1">
    <citation type="journal article" date="2011" name="J. Biotechnol.">
        <title>The complete genome sequence of the dominant Sinorhizobium meliloti field isolate SM11 extends the S. meliloti pan-genome.</title>
        <authorList>
            <person name="Schneiker-Bekel S."/>
            <person name="Wibberg D."/>
            <person name="Bekel T."/>
            <person name="Blom J."/>
            <person name="Linke B."/>
            <person name="Neuweger H."/>
            <person name="Stiens M."/>
            <person name="Vorholter F.J."/>
            <person name="Weidner S."/>
            <person name="Goesmann A."/>
            <person name="Puhler A."/>
            <person name="Schluter A."/>
        </authorList>
    </citation>
    <scope>NUCLEOTIDE SEQUENCE [LARGE SCALE GENOMIC DNA]</scope>
    <source>
        <strain evidence="2 3">SM11</strain>
        <plasmid evidence="3">pSmeSM11d</plasmid>
    </source>
</reference>
<sequence length="234" mass="26126">MARPYRVMSLGPGRWPGSFRLVLLARNFAEPDVFAGSRRQQGGPQCVASVRMASRRNSAEERASAARTMPRLERNINAILKRREEDERGRRAHDRVAQAITNFAGSMTFVGLHVLAFGAWIALNLELVPGIPVFDPTFAVLAMAASVEAIFISTFVLISQNRMAERDDERSDLNLQISLLAEQEATQLLTLLREIAARLGVKVDGEEDIRELTKEITPEEVLNRLEDQKVRSGD</sequence>
<gene>
    <name evidence="2" type="ordered locus">SM11_pD1356</name>
</gene>
<dbReference type="PATRIC" id="fig|707241.3.peg.7047"/>
<name>F7XI74_SINMM</name>
<evidence type="ECO:0000313" key="2">
    <source>
        <dbReference type="EMBL" id="AEH84188.1"/>
    </source>
</evidence>
<evidence type="ECO:0000256" key="1">
    <source>
        <dbReference type="SAM" id="Phobius"/>
    </source>
</evidence>
<dbReference type="Proteomes" id="UP000009045">
    <property type="component" value="Plasmid pSmeSM11d"/>
</dbReference>
<keyword evidence="1" id="KW-0472">Membrane</keyword>
<feature type="transmembrane region" description="Helical" evidence="1">
    <location>
        <begin position="138"/>
        <end position="158"/>
    </location>
</feature>